<dbReference type="InterPro" id="IPR011094">
    <property type="entry name" value="Uncharacterised_LppY/LpqO"/>
</dbReference>
<dbReference type="OrthoDB" id="4687120at2"/>
<accession>A0A1Y1T0L5</accession>
<sequence length="324" mass="35594">MKSKYVLISTVFLLLSCNGHDGKKENADSSRPSSEKQKEIEQQEDMERHPLNITAIREVIGIKGTENNGEYKVVVPQNDLEIMVDGFKIIPPMGLGSWAAFSAIKEGAMVMGDIVVTEDDLWPVQQEVIRQGLTITAIHNHFVRNNPNVMYMHIGGMGEEGVLAEKVKALFDKVVEVRGGNPAASEPSEVENTLDTDRIDNIIGHSGNLNNGVYKITIGRPDVDLREHGAPVSTFMGFNTWASWQGTPEKAAVAGDFTMLADEIAPVIKALVENGIEVVAVHNHMVYEEPRIFFLHYWGVGPAEKLAHGLKTALNQTGVVSKNE</sequence>
<comment type="caution">
    <text evidence="2">The sequence shown here is derived from an EMBL/GenBank/DDBJ whole genome shotgun (WGS) entry which is preliminary data.</text>
</comment>
<proteinExistence type="predicted"/>
<dbReference type="PROSITE" id="PS51257">
    <property type="entry name" value="PROKAR_LIPOPROTEIN"/>
    <property type="match status" value="1"/>
</dbReference>
<gene>
    <name evidence="2" type="ORF">IIF7_17617</name>
</gene>
<dbReference type="STRING" id="1185767.IIF7_17617"/>
<dbReference type="Pfam" id="PF07485">
    <property type="entry name" value="DUF1529"/>
    <property type="match status" value="2"/>
</dbReference>
<feature type="region of interest" description="Disordered" evidence="1">
    <location>
        <begin position="22"/>
        <end position="48"/>
    </location>
</feature>
<reference evidence="2 3" key="1">
    <citation type="submission" date="2013-04" db="EMBL/GenBank/DDBJ databases">
        <title>Zunongwangia sp. 22II14-10F7 Genome Sequencing.</title>
        <authorList>
            <person name="Lai Q."/>
            <person name="Shao Z."/>
        </authorList>
    </citation>
    <scope>NUCLEOTIDE SEQUENCE [LARGE SCALE GENOMIC DNA]</scope>
    <source>
        <strain evidence="2 3">22II14-10F7</strain>
    </source>
</reference>
<dbReference type="EMBL" id="ARYN01000019">
    <property type="protein sequence ID" value="ORL44033.1"/>
    <property type="molecule type" value="Genomic_DNA"/>
</dbReference>
<evidence type="ECO:0000256" key="1">
    <source>
        <dbReference type="SAM" id="MobiDB-lite"/>
    </source>
</evidence>
<dbReference type="AlphaFoldDB" id="A0A1Y1T0L5"/>
<evidence type="ECO:0000313" key="3">
    <source>
        <dbReference type="Proteomes" id="UP000192746"/>
    </source>
</evidence>
<organism evidence="2 3">
    <name type="scientific">Zunongwangia atlantica 22II14-10F7</name>
    <dbReference type="NCBI Taxonomy" id="1185767"/>
    <lineage>
        <taxon>Bacteria</taxon>
        <taxon>Pseudomonadati</taxon>
        <taxon>Bacteroidota</taxon>
        <taxon>Flavobacteriia</taxon>
        <taxon>Flavobacteriales</taxon>
        <taxon>Flavobacteriaceae</taxon>
        <taxon>Zunongwangia</taxon>
    </lineage>
</organism>
<name>A0A1Y1T0L5_9FLAO</name>
<evidence type="ECO:0000313" key="2">
    <source>
        <dbReference type="EMBL" id="ORL44033.1"/>
    </source>
</evidence>
<protein>
    <submittedName>
        <fullName evidence="2">LppY/LpqO family protein</fullName>
    </submittedName>
</protein>
<keyword evidence="3" id="KW-1185">Reference proteome</keyword>
<dbReference type="Proteomes" id="UP000192746">
    <property type="component" value="Unassembled WGS sequence"/>
</dbReference>